<feature type="transmembrane region" description="Helical" evidence="11">
    <location>
        <begin position="245"/>
        <end position="263"/>
    </location>
</feature>
<keyword evidence="6 11" id="KW-0812">Transmembrane</keyword>
<evidence type="ECO:0000256" key="7">
    <source>
        <dbReference type="ARBA" id="ARBA00022903"/>
    </source>
</evidence>
<keyword evidence="8 11" id="KW-1133">Transmembrane helix</keyword>
<evidence type="ECO:0000256" key="10">
    <source>
        <dbReference type="ARBA" id="ARBA00023136"/>
    </source>
</evidence>
<comment type="similarity">
    <text evidence="2 11">Belongs to the ABC-2 integral membrane protein family.</text>
</comment>
<evidence type="ECO:0000256" key="3">
    <source>
        <dbReference type="ARBA" id="ARBA00022448"/>
    </source>
</evidence>
<comment type="subcellular location">
    <subcellularLocation>
        <location evidence="11">Cell inner membrane</location>
        <topology evidence="11">Multi-pass membrane protein</topology>
    </subcellularLocation>
    <subcellularLocation>
        <location evidence="1">Cell membrane</location>
        <topology evidence="1">Multi-pass membrane protein</topology>
    </subcellularLocation>
</comment>
<dbReference type="PANTHER" id="PTHR30413">
    <property type="entry name" value="INNER MEMBRANE TRANSPORT PERMEASE"/>
    <property type="match status" value="1"/>
</dbReference>
<dbReference type="AlphaFoldDB" id="A0A9N8X101"/>
<dbReference type="GO" id="GO:0015920">
    <property type="term" value="P:lipopolysaccharide transport"/>
    <property type="evidence" value="ECO:0007669"/>
    <property type="project" value="TreeGrafter"/>
</dbReference>
<dbReference type="InterPro" id="IPR013525">
    <property type="entry name" value="ABC2_TM"/>
</dbReference>
<name>A0A9N8X101_9BURK</name>
<keyword evidence="10 11" id="KW-0472">Membrane</keyword>
<feature type="transmembrane region" description="Helical" evidence="11">
    <location>
        <begin position="76"/>
        <end position="93"/>
    </location>
</feature>
<evidence type="ECO:0000256" key="9">
    <source>
        <dbReference type="ARBA" id="ARBA00023047"/>
    </source>
</evidence>
<keyword evidence="14" id="KW-1185">Reference proteome</keyword>
<dbReference type="PRINTS" id="PR00164">
    <property type="entry name" value="ABC2TRNSPORT"/>
</dbReference>
<evidence type="ECO:0000256" key="1">
    <source>
        <dbReference type="ARBA" id="ARBA00004651"/>
    </source>
</evidence>
<feature type="transmembrane region" description="Helical" evidence="11">
    <location>
        <begin position="42"/>
        <end position="64"/>
    </location>
</feature>
<evidence type="ECO:0000313" key="13">
    <source>
        <dbReference type="EMBL" id="CAG4887801.1"/>
    </source>
</evidence>
<keyword evidence="5" id="KW-0762">Sugar transport</keyword>
<dbReference type="PROSITE" id="PS51012">
    <property type="entry name" value="ABC_TM2"/>
    <property type="match status" value="1"/>
</dbReference>
<evidence type="ECO:0000256" key="2">
    <source>
        <dbReference type="ARBA" id="ARBA00007783"/>
    </source>
</evidence>
<dbReference type="GO" id="GO:0140359">
    <property type="term" value="F:ABC-type transporter activity"/>
    <property type="evidence" value="ECO:0007669"/>
    <property type="project" value="InterPro"/>
</dbReference>
<feature type="transmembrane region" description="Helical" evidence="11">
    <location>
        <begin position="189"/>
        <end position="207"/>
    </location>
</feature>
<dbReference type="InterPro" id="IPR000412">
    <property type="entry name" value="ABC_2_transport"/>
</dbReference>
<evidence type="ECO:0000256" key="11">
    <source>
        <dbReference type="RuleBase" id="RU361157"/>
    </source>
</evidence>
<keyword evidence="4 11" id="KW-1003">Cell membrane</keyword>
<feature type="transmembrane region" description="Helical" evidence="11">
    <location>
        <begin position="153"/>
        <end position="177"/>
    </location>
</feature>
<proteinExistence type="inferred from homology"/>
<evidence type="ECO:0000313" key="14">
    <source>
        <dbReference type="Proteomes" id="UP000789704"/>
    </source>
</evidence>
<dbReference type="Pfam" id="PF01061">
    <property type="entry name" value="ABC2_membrane"/>
    <property type="match status" value="1"/>
</dbReference>
<dbReference type="InterPro" id="IPR047817">
    <property type="entry name" value="ABC2_TM_bact-type"/>
</dbReference>
<dbReference type="GO" id="GO:0015774">
    <property type="term" value="P:polysaccharide transport"/>
    <property type="evidence" value="ECO:0007669"/>
    <property type="project" value="UniProtKB-KW"/>
</dbReference>
<feature type="transmembrane region" description="Helical" evidence="11">
    <location>
        <begin position="120"/>
        <end position="146"/>
    </location>
</feature>
<evidence type="ECO:0000259" key="12">
    <source>
        <dbReference type="PROSITE" id="PS51012"/>
    </source>
</evidence>
<accession>A0A9N8X101</accession>
<reference evidence="13" key="1">
    <citation type="submission" date="2021-04" db="EMBL/GenBank/DDBJ databases">
        <authorList>
            <person name="Vanwijnsberghe S."/>
        </authorList>
    </citation>
    <scope>NUCLEOTIDE SEQUENCE</scope>
    <source>
        <strain evidence="13">LMG 31841</strain>
    </source>
</reference>
<dbReference type="PANTHER" id="PTHR30413:SF10">
    <property type="entry name" value="CAPSULE POLYSACCHARIDE EXPORT INNER-MEMBRANE PROTEIN CTRC"/>
    <property type="match status" value="1"/>
</dbReference>
<dbReference type="GO" id="GO:0043190">
    <property type="term" value="C:ATP-binding cassette (ABC) transporter complex"/>
    <property type="evidence" value="ECO:0007669"/>
    <property type="project" value="InterPro"/>
</dbReference>
<dbReference type="PIRSF" id="PIRSF006648">
    <property type="entry name" value="DrrB"/>
    <property type="match status" value="1"/>
</dbReference>
<dbReference type="Proteomes" id="UP000789704">
    <property type="component" value="Unassembled WGS sequence"/>
</dbReference>
<evidence type="ECO:0000256" key="8">
    <source>
        <dbReference type="ARBA" id="ARBA00022989"/>
    </source>
</evidence>
<evidence type="ECO:0000256" key="6">
    <source>
        <dbReference type="ARBA" id="ARBA00022692"/>
    </source>
</evidence>
<dbReference type="EMBL" id="CAJQZC010000001">
    <property type="protein sequence ID" value="CAG4887801.1"/>
    <property type="molecule type" value="Genomic_DNA"/>
</dbReference>
<keyword evidence="9" id="KW-0625">Polysaccharide transport</keyword>
<organism evidence="13 14">
    <name type="scientific">Paraburkholderia saeva</name>
    <dbReference type="NCBI Taxonomy" id="2777537"/>
    <lineage>
        <taxon>Bacteria</taxon>
        <taxon>Pseudomonadati</taxon>
        <taxon>Pseudomonadota</taxon>
        <taxon>Betaproteobacteria</taxon>
        <taxon>Burkholderiales</taxon>
        <taxon>Burkholderiaceae</taxon>
        <taxon>Paraburkholderia</taxon>
    </lineage>
</organism>
<dbReference type="RefSeq" id="WP_228874584.1">
    <property type="nucleotide sequence ID" value="NZ_CAJQYZ010000007.1"/>
</dbReference>
<protein>
    <recommendedName>
        <fullName evidence="11">Transport permease protein</fullName>
    </recommendedName>
</protein>
<keyword evidence="7" id="KW-0972">Capsule biogenesis/degradation</keyword>
<sequence length="274" mass="31185">MSNNHPATPGAMLRGFLQHRELLRELVKRDFIGRYKGSMLGVVWSLFNPLLMLAIYTFVFSVAFKARWGGRSDESKIAFAIVLFSGIIVHSFFAECLNRAPSLITSHANYVKKVVFPLEILPWMALFSAMLHFLVSFGALLLFCLISRVDIHVGILLIPIALLPLMLMIMGMSWILASLGVYLRDLSQVIGMLVTISLFLAPIFYPIDSLPEAYKAFLAWNPITLPVIQLRNLMLWGKPFQWEEWALSLVIGLVIFQIGYWWFQKSRRGFADVV</sequence>
<evidence type="ECO:0000256" key="5">
    <source>
        <dbReference type="ARBA" id="ARBA00022597"/>
    </source>
</evidence>
<feature type="domain" description="ABC transmembrane type-2" evidence="12">
    <location>
        <begin position="40"/>
        <end position="266"/>
    </location>
</feature>
<keyword evidence="3 11" id="KW-0813">Transport</keyword>
<feature type="transmembrane region" description="Helical" evidence="11">
    <location>
        <begin position="214"/>
        <end position="233"/>
    </location>
</feature>
<evidence type="ECO:0000256" key="4">
    <source>
        <dbReference type="ARBA" id="ARBA00022475"/>
    </source>
</evidence>
<comment type="caution">
    <text evidence="13">The sequence shown here is derived from an EMBL/GenBank/DDBJ whole genome shotgun (WGS) entry which is preliminary data.</text>
</comment>
<gene>
    <name evidence="13" type="primary">tagG</name>
    <name evidence="13" type="ORF">LMG31841_00521</name>
</gene>